<dbReference type="NCBIfam" id="TIGR01469">
    <property type="entry name" value="cobA_cysG_Cterm"/>
    <property type="match status" value="1"/>
</dbReference>
<dbReference type="PANTHER" id="PTHR45790:SF3">
    <property type="entry name" value="S-ADENOSYL-L-METHIONINE-DEPENDENT UROPORPHYRINOGEN III METHYLTRANSFERASE, CHLOROPLASTIC"/>
    <property type="match status" value="1"/>
</dbReference>
<keyword evidence="2 6" id="KW-0489">Methyltransferase</keyword>
<dbReference type="InterPro" id="IPR036108">
    <property type="entry name" value="4pyrrol_syn_uPrphyn_synt_sf"/>
</dbReference>
<comment type="caution">
    <text evidence="9">The sequence shown here is derived from an EMBL/GenBank/DDBJ whole genome shotgun (WGS) entry which is preliminary data.</text>
</comment>
<dbReference type="NCBIfam" id="NF004790">
    <property type="entry name" value="PRK06136.1"/>
    <property type="match status" value="1"/>
</dbReference>
<dbReference type="PROSITE" id="PS00840">
    <property type="entry name" value="SUMT_2"/>
    <property type="match status" value="1"/>
</dbReference>
<dbReference type="EC" id="2.1.1.107" evidence="1"/>
<reference evidence="9 10" key="1">
    <citation type="submission" date="2017-10" db="EMBL/GenBank/DDBJ databases">
        <title>Novel microbial diversity and functional potential in the marine mammal oral microbiome.</title>
        <authorList>
            <person name="Dudek N.K."/>
            <person name="Sun C.L."/>
            <person name="Burstein D."/>
            <person name="Kantor R.S."/>
            <person name="Aliaga Goltsman D.S."/>
            <person name="Bik E.M."/>
            <person name="Thomas B.C."/>
            <person name="Banfield J.F."/>
            <person name="Relman D.A."/>
        </authorList>
    </citation>
    <scope>NUCLEOTIDE SEQUENCE [LARGE SCALE GENOMIC DNA]</scope>
    <source>
        <strain evidence="9">DOLZORAL124_49_17</strain>
    </source>
</reference>
<dbReference type="InterPro" id="IPR050161">
    <property type="entry name" value="Siro_Cobalamin_biosynth"/>
</dbReference>
<dbReference type="CDD" id="cd11642">
    <property type="entry name" value="SUMT"/>
    <property type="match status" value="1"/>
</dbReference>
<evidence type="ECO:0000313" key="9">
    <source>
        <dbReference type="EMBL" id="PID56795.1"/>
    </source>
</evidence>
<sequence>MQTGKVYLVGAGPGDPALLTVKAKDCLEKADAVVYDYLVNKNLLTSVCPQSEQIYVGKKAGRHTKKQEEISALLVDLSRKYSCVVRLKGGDPFVFGRGGEEALELMKHRIPFEIVPGIPAAIAVSAYAGIPLTHRNIASSVVFVTGHEAQKSAGNAGVNWDMIGRGCDTIVIYMGIKRLATIVPRLLASGRDPHTPAAVIRCGTYSSQMTVTGTLENIAQAAEEQQITPPALVVIGASVALREDLAWFDRRPLFGQRVLVTRNACSEGKLTQLLEAQGAEVLSFPTIEVVAITDNPRFDNALNKLEDYDYLLFTSGNAVDMFFRRLFQLGDDVRALRGVKIVAIGRPGLERLHAYSLHADVLPAVSTSEKMVDELLASHCLTGKHLLFPRSDLSAPATAERLRQAGAVVDDIPVYENRLARMEPERVERLKSRILAEALDWISFTSSSTVTNFLTMLGADFLVEQRRKFRIISIGPVTTGTLMQNRLEPEITADEHSFQGLVTALINGTR</sequence>
<accession>A0A2G6E3Z6</accession>
<protein>
    <recommendedName>
        <fullName evidence="1">uroporphyrinogen-III C-methyltransferase</fullName>
        <ecNumber evidence="1">2.1.1.107</ecNumber>
    </recommendedName>
</protein>
<dbReference type="PANTHER" id="PTHR45790">
    <property type="entry name" value="SIROHEME SYNTHASE-RELATED"/>
    <property type="match status" value="1"/>
</dbReference>
<evidence type="ECO:0000256" key="4">
    <source>
        <dbReference type="ARBA" id="ARBA00022691"/>
    </source>
</evidence>
<dbReference type="PROSITE" id="PS00839">
    <property type="entry name" value="SUMT_1"/>
    <property type="match status" value="1"/>
</dbReference>
<dbReference type="InterPro" id="IPR014777">
    <property type="entry name" value="4pyrrole_Mease_sub1"/>
</dbReference>
<dbReference type="Gene3D" id="3.30.950.10">
    <property type="entry name" value="Methyltransferase, Cobalt-precorrin-4 Transmethylase, Domain 2"/>
    <property type="match status" value="1"/>
</dbReference>
<evidence type="ECO:0000256" key="6">
    <source>
        <dbReference type="RuleBase" id="RU003960"/>
    </source>
</evidence>
<keyword evidence="4" id="KW-0949">S-adenosyl-L-methionine</keyword>
<feature type="domain" description="Tetrapyrrole biosynthesis uroporphyrinogen III synthase" evidence="8">
    <location>
        <begin position="270"/>
        <end position="502"/>
    </location>
</feature>
<dbReference type="Gene3D" id="3.40.1010.10">
    <property type="entry name" value="Cobalt-precorrin-4 Transmethylase, Domain 1"/>
    <property type="match status" value="1"/>
</dbReference>
<dbReference type="InterPro" id="IPR014776">
    <property type="entry name" value="4pyrrole_Mease_sub2"/>
</dbReference>
<dbReference type="InterPro" id="IPR000878">
    <property type="entry name" value="4pyrrol_Mease"/>
</dbReference>
<dbReference type="GO" id="GO:0004852">
    <property type="term" value="F:uroporphyrinogen-III synthase activity"/>
    <property type="evidence" value="ECO:0007669"/>
    <property type="project" value="InterPro"/>
</dbReference>
<evidence type="ECO:0000313" key="10">
    <source>
        <dbReference type="Proteomes" id="UP000229740"/>
    </source>
</evidence>
<dbReference type="GO" id="GO:0032259">
    <property type="term" value="P:methylation"/>
    <property type="evidence" value="ECO:0007669"/>
    <property type="project" value="UniProtKB-KW"/>
</dbReference>
<dbReference type="Proteomes" id="UP000229740">
    <property type="component" value="Unassembled WGS sequence"/>
</dbReference>
<dbReference type="EMBL" id="PDPS01000031">
    <property type="protein sequence ID" value="PID56795.1"/>
    <property type="molecule type" value="Genomic_DNA"/>
</dbReference>
<dbReference type="AlphaFoldDB" id="A0A2G6E3Z6"/>
<dbReference type="InterPro" id="IPR035996">
    <property type="entry name" value="4pyrrol_Methylase_sf"/>
</dbReference>
<dbReference type="Gene3D" id="3.40.50.10090">
    <property type="match status" value="2"/>
</dbReference>
<gene>
    <name evidence="9" type="primary">cobA</name>
    <name evidence="9" type="ORF">CSB45_10165</name>
</gene>
<dbReference type="Pfam" id="PF00590">
    <property type="entry name" value="TP_methylase"/>
    <property type="match status" value="1"/>
</dbReference>
<evidence type="ECO:0000259" key="7">
    <source>
        <dbReference type="Pfam" id="PF00590"/>
    </source>
</evidence>
<dbReference type="SUPFAM" id="SSF69618">
    <property type="entry name" value="HemD-like"/>
    <property type="match status" value="1"/>
</dbReference>
<feature type="domain" description="Tetrapyrrole methylase" evidence="7">
    <location>
        <begin position="5"/>
        <end position="218"/>
    </location>
</feature>
<dbReference type="Pfam" id="PF02602">
    <property type="entry name" value="HEM4"/>
    <property type="match status" value="1"/>
</dbReference>
<dbReference type="GO" id="GO:0004851">
    <property type="term" value="F:uroporphyrin-III C-methyltransferase activity"/>
    <property type="evidence" value="ECO:0007669"/>
    <property type="project" value="UniProtKB-EC"/>
</dbReference>
<dbReference type="CDD" id="cd06578">
    <property type="entry name" value="HemD"/>
    <property type="match status" value="1"/>
</dbReference>
<evidence type="ECO:0000256" key="2">
    <source>
        <dbReference type="ARBA" id="ARBA00022603"/>
    </source>
</evidence>
<dbReference type="FunFam" id="3.30.950.10:FF:000001">
    <property type="entry name" value="Siroheme synthase"/>
    <property type="match status" value="1"/>
</dbReference>
<dbReference type="GO" id="GO:0019354">
    <property type="term" value="P:siroheme biosynthetic process"/>
    <property type="evidence" value="ECO:0007669"/>
    <property type="project" value="InterPro"/>
</dbReference>
<dbReference type="InterPro" id="IPR003043">
    <property type="entry name" value="Uropor_MeTrfase_CS"/>
</dbReference>
<proteinExistence type="inferred from homology"/>
<dbReference type="InterPro" id="IPR003754">
    <property type="entry name" value="4pyrrol_synth_uPrphyn_synth"/>
</dbReference>
<dbReference type="FunFam" id="3.40.1010.10:FF:000001">
    <property type="entry name" value="Siroheme synthase"/>
    <property type="match status" value="1"/>
</dbReference>
<comment type="similarity">
    <text evidence="6">Belongs to the precorrin methyltransferase family.</text>
</comment>
<evidence type="ECO:0000259" key="8">
    <source>
        <dbReference type="Pfam" id="PF02602"/>
    </source>
</evidence>
<organism evidence="9 10">
    <name type="scientific">candidate division KSB3 bacterium</name>
    <dbReference type="NCBI Taxonomy" id="2044937"/>
    <lineage>
        <taxon>Bacteria</taxon>
        <taxon>candidate division KSB3</taxon>
    </lineage>
</organism>
<keyword evidence="5" id="KW-0627">Porphyrin biosynthesis</keyword>
<dbReference type="InterPro" id="IPR006366">
    <property type="entry name" value="CobA/CysG_C"/>
</dbReference>
<name>A0A2G6E3Z6_9BACT</name>
<evidence type="ECO:0000256" key="1">
    <source>
        <dbReference type="ARBA" id="ARBA00012162"/>
    </source>
</evidence>
<evidence type="ECO:0000256" key="5">
    <source>
        <dbReference type="ARBA" id="ARBA00023244"/>
    </source>
</evidence>
<keyword evidence="3 6" id="KW-0808">Transferase</keyword>
<dbReference type="SUPFAM" id="SSF53790">
    <property type="entry name" value="Tetrapyrrole methylase"/>
    <property type="match status" value="1"/>
</dbReference>
<evidence type="ECO:0000256" key="3">
    <source>
        <dbReference type="ARBA" id="ARBA00022679"/>
    </source>
</evidence>